<dbReference type="InterPro" id="IPR043504">
    <property type="entry name" value="Peptidase_S1_PA_chymotrypsin"/>
</dbReference>
<dbReference type="Pfam" id="PF00089">
    <property type="entry name" value="Trypsin"/>
    <property type="match status" value="1"/>
</dbReference>
<dbReference type="PROSITE" id="PS50240">
    <property type="entry name" value="TRYPSIN_DOM"/>
    <property type="match status" value="1"/>
</dbReference>
<dbReference type="InterPro" id="IPR018114">
    <property type="entry name" value="TRYPSIN_HIS"/>
</dbReference>
<evidence type="ECO:0000259" key="2">
    <source>
        <dbReference type="PROSITE" id="PS50240"/>
    </source>
</evidence>
<evidence type="ECO:0000256" key="1">
    <source>
        <dbReference type="ARBA" id="ARBA00023157"/>
    </source>
</evidence>
<dbReference type="InterPro" id="IPR009003">
    <property type="entry name" value="Peptidase_S1_PA"/>
</dbReference>
<evidence type="ECO:0000313" key="3">
    <source>
        <dbReference type="Ensembl" id="ENSGEVP00005018985.1"/>
    </source>
</evidence>
<dbReference type="Ensembl" id="ENSGEVT00005019941.1">
    <property type="protein sequence ID" value="ENSGEVP00005018985.1"/>
    <property type="gene ID" value="ENSGEVG00005013453.1"/>
</dbReference>
<dbReference type="Gene3D" id="2.40.10.10">
    <property type="entry name" value="Trypsin-like serine proteases"/>
    <property type="match status" value="1"/>
</dbReference>
<dbReference type="PANTHER" id="PTHR24253:SF176">
    <property type="entry name" value="CORIN, ISOFORM B"/>
    <property type="match status" value="1"/>
</dbReference>
<dbReference type="SUPFAM" id="SSF50494">
    <property type="entry name" value="Trypsin-like serine proteases"/>
    <property type="match status" value="1"/>
</dbReference>
<dbReference type="PANTHER" id="PTHR24253">
    <property type="entry name" value="TRANSMEMBRANE PROTEASE SERINE"/>
    <property type="match status" value="1"/>
</dbReference>
<dbReference type="GO" id="GO:0004252">
    <property type="term" value="F:serine-type endopeptidase activity"/>
    <property type="evidence" value="ECO:0007669"/>
    <property type="project" value="InterPro"/>
</dbReference>
<name>A0A8C4Y4Z0_9SAUR</name>
<evidence type="ECO:0000313" key="4">
    <source>
        <dbReference type="Proteomes" id="UP000694390"/>
    </source>
</evidence>
<dbReference type="OrthoDB" id="6339452at2759"/>
<sequence>DALRNPGSLLFPFQCCSSPGCGQPRISGRIVGGGDVARGQWPWQVSIQYNRHHCCGGSLISAQWVVSAAHCFLLQIQYDTPTKSSLSACLAPPTPSLTITCARSLVGGE</sequence>
<dbReference type="Proteomes" id="UP000694390">
    <property type="component" value="Unassembled WGS sequence"/>
</dbReference>
<dbReference type="GO" id="GO:0006508">
    <property type="term" value="P:proteolysis"/>
    <property type="evidence" value="ECO:0007669"/>
    <property type="project" value="InterPro"/>
</dbReference>
<keyword evidence="1" id="KW-1015">Disulfide bond</keyword>
<protein>
    <recommendedName>
        <fullName evidence="2">Peptidase S1 domain-containing protein</fullName>
    </recommendedName>
</protein>
<reference evidence="3" key="1">
    <citation type="submission" date="2025-08" db="UniProtKB">
        <authorList>
            <consortium name="Ensembl"/>
        </authorList>
    </citation>
    <scope>IDENTIFICATION</scope>
</reference>
<dbReference type="GeneTree" id="ENSGT00940000154999"/>
<accession>A0A8C4Y4Z0</accession>
<organism evidence="3 4">
    <name type="scientific">Gopherus evgoodei</name>
    <name type="common">Goodes thornscrub tortoise</name>
    <dbReference type="NCBI Taxonomy" id="1825980"/>
    <lineage>
        <taxon>Eukaryota</taxon>
        <taxon>Metazoa</taxon>
        <taxon>Chordata</taxon>
        <taxon>Craniata</taxon>
        <taxon>Vertebrata</taxon>
        <taxon>Euteleostomi</taxon>
        <taxon>Archelosauria</taxon>
        <taxon>Testudinata</taxon>
        <taxon>Testudines</taxon>
        <taxon>Cryptodira</taxon>
        <taxon>Durocryptodira</taxon>
        <taxon>Testudinoidea</taxon>
        <taxon>Testudinidae</taxon>
        <taxon>Gopherus</taxon>
    </lineage>
</organism>
<dbReference type="AlphaFoldDB" id="A0A8C4Y4Z0"/>
<proteinExistence type="predicted"/>
<keyword evidence="4" id="KW-1185">Reference proteome</keyword>
<dbReference type="PROSITE" id="PS00134">
    <property type="entry name" value="TRYPSIN_HIS"/>
    <property type="match status" value="1"/>
</dbReference>
<feature type="domain" description="Peptidase S1" evidence="2">
    <location>
        <begin position="30"/>
        <end position="72"/>
    </location>
</feature>
<reference evidence="3" key="2">
    <citation type="submission" date="2025-09" db="UniProtKB">
        <authorList>
            <consortium name="Ensembl"/>
        </authorList>
    </citation>
    <scope>IDENTIFICATION</scope>
</reference>
<dbReference type="InterPro" id="IPR001254">
    <property type="entry name" value="Trypsin_dom"/>
</dbReference>